<feature type="compositionally biased region" description="Pro residues" evidence="1">
    <location>
        <begin position="148"/>
        <end position="161"/>
    </location>
</feature>
<keyword evidence="3" id="KW-1185">Reference proteome</keyword>
<dbReference type="InParanoid" id="A0A2T3AN49"/>
<dbReference type="EMBL" id="KZ678373">
    <property type="protein sequence ID" value="PSS03862.1"/>
    <property type="molecule type" value="Genomic_DNA"/>
</dbReference>
<sequence>MDSFDRQDGAATDRGPAGPAAGASPQLPQLPQLHPLRLPSTNVISPKASPPADGSGSDDDNIYGEDDAQSLIEPAMSPVVTRLTSPRTPAAERIAAMDRIAEGYFESSRGDKDDESSGDETPTQPEASRSSRPSTAVASSKPPTAVSIPPPQPPSPDPLPTPWKTGPKDIVVSPSATPSSRPALGTALAGGRHRRSASGGADALRRLSKALPSLSLPSLPNRLSVPAFFSSLTTNTQSSDTKNAANSLTSPRHSPTFPLMSPRGTPQLTQHARADAASSARRRSLALRRSTSDESILYHSLSRMSSFGDDQRFTHIREQVNSRFKAIVDSFDTPSFKLPSIPSTLNLRSPLRKTEFSLDDMVDSPLRSGSVRTMKSPKDPLDSVLETLTGDVVLMGGYRGSVLRSAEPPHRQLWVPIKVGLKVRKVNLEVGLDPEDEEKMEESIIPSGMLKNIGPVDISKRLFKKLRECENYRNGKLRVHDYGYDWRLSPHLLAQKLLAFLRTLPSNQGPQPSGALVIAHSLGGIITRYAVNCNPELFSGVVYAGSPQRCINILGPLRNGDAVLLNEKVLTAHVNFSLRTTFVFLPEDGFCFIDKTTGEEYNIDFYNPDDWVKYRLCPSVGGPALPPFIAKRTGSLGTFLNLTDSLARGRSSSDPSARRIEGSPPRKLIKDRTLAPQMEQQRIASPPKLNSHAEAEYARNYAYLTRVLAETKTFREGLQHKPSHQTANAYPPIAVIYGKEIPTVYAARVSCREAIPCSDVYDELVFRSGDGVVLAREAMPPPGYEIVKGGRISTDKGHISILGDMNAVGRALGSVIHGRAKGIGLGLGEKINGDSGGL</sequence>
<dbReference type="Gene3D" id="3.40.50.1820">
    <property type="entry name" value="alpha/beta hydrolase"/>
    <property type="match status" value="1"/>
</dbReference>
<reference evidence="2 3" key="1">
    <citation type="journal article" date="2018" name="Mycol. Prog.">
        <title>Coniella lustricola, a new species from submerged detritus.</title>
        <authorList>
            <person name="Raudabaugh D.B."/>
            <person name="Iturriaga T."/>
            <person name="Carver A."/>
            <person name="Mondo S."/>
            <person name="Pangilinan J."/>
            <person name="Lipzen A."/>
            <person name="He G."/>
            <person name="Amirebrahimi M."/>
            <person name="Grigoriev I.V."/>
            <person name="Miller A.N."/>
        </authorList>
    </citation>
    <scope>NUCLEOTIDE SEQUENCE [LARGE SCALE GENOMIC DNA]</scope>
    <source>
        <strain evidence="2 3">B22-T-1</strain>
    </source>
</reference>
<proteinExistence type="predicted"/>
<name>A0A2T3AN49_9PEZI</name>
<dbReference type="SUPFAM" id="SSF53474">
    <property type="entry name" value="alpha/beta-Hydrolases"/>
    <property type="match status" value="1"/>
</dbReference>
<evidence type="ECO:0008006" key="4">
    <source>
        <dbReference type="Google" id="ProtNLM"/>
    </source>
</evidence>
<feature type="region of interest" description="Disordered" evidence="1">
    <location>
        <begin position="647"/>
        <end position="674"/>
    </location>
</feature>
<feature type="compositionally biased region" description="Polar residues" evidence="1">
    <location>
        <begin position="119"/>
        <end position="138"/>
    </location>
</feature>
<dbReference type="PANTHER" id="PTHR11440">
    <property type="entry name" value="LECITHIN-CHOLESTEROL ACYLTRANSFERASE-RELATED"/>
    <property type="match status" value="1"/>
</dbReference>
<organism evidence="2 3">
    <name type="scientific">Coniella lustricola</name>
    <dbReference type="NCBI Taxonomy" id="2025994"/>
    <lineage>
        <taxon>Eukaryota</taxon>
        <taxon>Fungi</taxon>
        <taxon>Dikarya</taxon>
        <taxon>Ascomycota</taxon>
        <taxon>Pezizomycotina</taxon>
        <taxon>Sordariomycetes</taxon>
        <taxon>Sordariomycetidae</taxon>
        <taxon>Diaporthales</taxon>
        <taxon>Schizoparmaceae</taxon>
        <taxon>Coniella</taxon>
    </lineage>
</organism>
<feature type="compositionally biased region" description="Polar residues" evidence="1">
    <location>
        <begin position="233"/>
        <end position="253"/>
    </location>
</feature>
<feature type="region of interest" description="Disordered" evidence="1">
    <location>
        <begin position="1"/>
        <end position="201"/>
    </location>
</feature>
<accession>A0A2T3AN49</accession>
<dbReference type="Proteomes" id="UP000241462">
    <property type="component" value="Unassembled WGS sequence"/>
</dbReference>
<feature type="compositionally biased region" description="Acidic residues" evidence="1">
    <location>
        <begin position="56"/>
        <end position="68"/>
    </location>
</feature>
<gene>
    <name evidence="2" type="ORF">BD289DRAFT_358437</name>
</gene>
<evidence type="ECO:0000313" key="2">
    <source>
        <dbReference type="EMBL" id="PSS03862.1"/>
    </source>
</evidence>
<dbReference type="AlphaFoldDB" id="A0A2T3AN49"/>
<protein>
    <recommendedName>
        <fullName evidence="4">Lecithin:cholesterol acyltransferase-domain-containing protein</fullName>
    </recommendedName>
</protein>
<dbReference type="OrthoDB" id="10250441at2759"/>
<evidence type="ECO:0000313" key="3">
    <source>
        <dbReference type="Proteomes" id="UP000241462"/>
    </source>
</evidence>
<evidence type="ECO:0000256" key="1">
    <source>
        <dbReference type="SAM" id="MobiDB-lite"/>
    </source>
</evidence>
<dbReference type="InterPro" id="IPR029058">
    <property type="entry name" value="AB_hydrolase_fold"/>
</dbReference>
<feature type="compositionally biased region" description="Low complexity" evidence="1">
    <location>
        <begin position="15"/>
        <end position="39"/>
    </location>
</feature>
<feature type="region of interest" description="Disordered" evidence="1">
    <location>
        <begin position="233"/>
        <end position="287"/>
    </location>
</feature>
<dbReference type="FunCoup" id="A0A2T3AN49">
    <property type="interactions" value="33"/>
</dbReference>